<reference evidence="2" key="1">
    <citation type="submission" date="2020-02" db="EMBL/GenBank/DDBJ databases">
        <authorList>
            <person name="Meier V. D."/>
        </authorList>
    </citation>
    <scope>NUCLEOTIDE SEQUENCE</scope>
    <source>
        <strain evidence="2">AVDCRST_MAG56</strain>
    </source>
</reference>
<evidence type="ECO:0008006" key="3">
    <source>
        <dbReference type="Google" id="ProtNLM"/>
    </source>
</evidence>
<dbReference type="PANTHER" id="PTHR34387">
    <property type="entry name" value="SLR1258 PROTEIN"/>
    <property type="match status" value="1"/>
</dbReference>
<dbReference type="PANTHER" id="PTHR34387:SF1">
    <property type="entry name" value="PERIPLASMIC IMMUNOGENIC PROTEIN"/>
    <property type="match status" value="1"/>
</dbReference>
<dbReference type="GO" id="GO:0006974">
    <property type="term" value="P:DNA damage response"/>
    <property type="evidence" value="ECO:0007669"/>
    <property type="project" value="TreeGrafter"/>
</dbReference>
<feature type="signal peptide" evidence="1">
    <location>
        <begin position="1"/>
        <end position="21"/>
    </location>
</feature>
<gene>
    <name evidence="2" type="ORF">AVDCRST_MAG56-360</name>
</gene>
<dbReference type="InterPro" id="IPR052022">
    <property type="entry name" value="26kDa_periplasmic_antigen"/>
</dbReference>
<evidence type="ECO:0000256" key="1">
    <source>
        <dbReference type="SAM" id="SignalP"/>
    </source>
</evidence>
<name>A0A6J4HD83_9SPHI</name>
<proteinExistence type="predicted"/>
<sequence length="246" mass="27879">MKPLSTLLCAGLLAAASFAHAQTPQPVTVQPFMKKIDVTGAAELEVVPDRIFFSISLREYFKERDKDRVDIEGLEKQLVAAVREAGIPKENFQIENIYGNRWQWNTRKKPVDFLESKRYVLELSDLTKIDPILSKVDAKGIEYVTISRYDHTKMEQYRRDLKIKALQAAKEKASYLLQSVGEQPGGVLEIQELGDNIYYPHLEARSNMMMKAEMAQDATAGGGADSDIGFKKIKLRYEMRAAFAIK</sequence>
<protein>
    <recommendedName>
        <fullName evidence="3">SIMPL domain-containing protein</fullName>
    </recommendedName>
</protein>
<dbReference type="EMBL" id="CADCTQ010000035">
    <property type="protein sequence ID" value="CAA9220127.1"/>
    <property type="molecule type" value="Genomic_DNA"/>
</dbReference>
<organism evidence="2">
    <name type="scientific">uncultured Cytophagales bacterium</name>
    <dbReference type="NCBI Taxonomy" id="158755"/>
    <lineage>
        <taxon>Bacteria</taxon>
        <taxon>Pseudomonadati</taxon>
        <taxon>Bacteroidota</taxon>
        <taxon>Sphingobacteriia</taxon>
        <taxon>Sphingobacteriales</taxon>
        <taxon>environmental samples</taxon>
    </lineage>
</organism>
<dbReference type="Gene3D" id="3.30.110.170">
    <property type="entry name" value="Protein of unknown function (DUF541), domain 1"/>
    <property type="match status" value="1"/>
</dbReference>
<feature type="chain" id="PRO_5026681339" description="SIMPL domain-containing protein" evidence="1">
    <location>
        <begin position="22"/>
        <end position="246"/>
    </location>
</feature>
<dbReference type="Gene3D" id="3.30.70.2970">
    <property type="entry name" value="Protein of unknown function (DUF541), domain 2"/>
    <property type="match status" value="1"/>
</dbReference>
<dbReference type="InterPro" id="IPR007497">
    <property type="entry name" value="SIMPL/DUF541"/>
</dbReference>
<accession>A0A6J4HD83</accession>
<dbReference type="AlphaFoldDB" id="A0A6J4HD83"/>
<keyword evidence="1" id="KW-0732">Signal</keyword>
<evidence type="ECO:0000313" key="2">
    <source>
        <dbReference type="EMBL" id="CAA9220127.1"/>
    </source>
</evidence>
<dbReference type="Pfam" id="PF04402">
    <property type="entry name" value="SIMPL"/>
    <property type="match status" value="1"/>
</dbReference>